<dbReference type="KEGG" id="hdt:HYPDE_27208"/>
<dbReference type="CDD" id="cd01108">
    <property type="entry name" value="HTH_CueR"/>
    <property type="match status" value="1"/>
</dbReference>
<evidence type="ECO:0000313" key="7">
    <source>
        <dbReference type="EMBL" id="AGK57121.1"/>
    </source>
</evidence>
<evidence type="ECO:0000256" key="3">
    <source>
        <dbReference type="ARBA" id="ARBA00023015"/>
    </source>
</evidence>
<evidence type="ECO:0000259" key="6">
    <source>
        <dbReference type="PROSITE" id="PS50937"/>
    </source>
</evidence>
<keyword evidence="4" id="KW-0238">DNA-binding</keyword>
<dbReference type="Proteomes" id="UP000005952">
    <property type="component" value="Chromosome"/>
</dbReference>
<dbReference type="Gene3D" id="1.10.1660.10">
    <property type="match status" value="1"/>
</dbReference>
<dbReference type="PANTHER" id="PTHR30204">
    <property type="entry name" value="REDOX-CYCLING DRUG-SENSING TRANSCRIPTIONAL ACTIVATOR SOXR"/>
    <property type="match status" value="1"/>
</dbReference>
<dbReference type="GO" id="GO:0005507">
    <property type="term" value="F:copper ion binding"/>
    <property type="evidence" value="ECO:0007669"/>
    <property type="project" value="InterPro"/>
</dbReference>
<evidence type="ECO:0000256" key="1">
    <source>
        <dbReference type="ARBA" id="ARBA00004496"/>
    </source>
</evidence>
<reference evidence="7 8" key="1">
    <citation type="journal article" date="2013" name="Genome Announc.">
        <title>Genome sequences for three denitrifying bacterial strains isolated from a uranium- and nitrate-contaminated subsurface environment.</title>
        <authorList>
            <person name="Venkatramanan R."/>
            <person name="Prakash O."/>
            <person name="Woyke T."/>
            <person name="Chain P."/>
            <person name="Goodwin L.A."/>
            <person name="Watson D."/>
            <person name="Brooks S."/>
            <person name="Kostka J.E."/>
            <person name="Green S.J."/>
        </authorList>
    </citation>
    <scope>NUCLEOTIDE SEQUENCE [LARGE SCALE GENOMIC DNA]</scope>
    <source>
        <strain evidence="7 8">1NES1</strain>
    </source>
</reference>
<dbReference type="NCBIfam" id="TIGR02044">
    <property type="entry name" value="CueR"/>
    <property type="match status" value="1"/>
</dbReference>
<dbReference type="HOGENOM" id="CLU_060077_2_0_5"/>
<dbReference type="SMART" id="SM00422">
    <property type="entry name" value="HTH_MERR"/>
    <property type="match status" value="1"/>
</dbReference>
<sequence length="131" mass="15015">MSIGEAASQSGVPPKTIRYYEEIGLIAPAERMENRYRAYDEKDIQTLRFIQRARSLGFSLKEVAKLLALYRDRRRASKDVKRLALAHVAELDHKIAELKAIRNTIADLAERCQGNQRPECPILEELETPIH</sequence>
<dbReference type="GO" id="GO:0005737">
    <property type="term" value="C:cytoplasm"/>
    <property type="evidence" value="ECO:0007669"/>
    <property type="project" value="UniProtKB-SubCell"/>
</dbReference>
<protein>
    <submittedName>
        <fullName evidence="7">HTH-type transcriptional regulator HmrR</fullName>
    </submittedName>
</protein>
<dbReference type="STRING" id="670307.HYPDE_27208"/>
<organism evidence="7 8">
    <name type="scientific">Hyphomicrobium denitrificans 1NES1</name>
    <dbReference type="NCBI Taxonomy" id="670307"/>
    <lineage>
        <taxon>Bacteria</taxon>
        <taxon>Pseudomonadati</taxon>
        <taxon>Pseudomonadota</taxon>
        <taxon>Alphaproteobacteria</taxon>
        <taxon>Hyphomicrobiales</taxon>
        <taxon>Hyphomicrobiaceae</taxon>
        <taxon>Hyphomicrobium</taxon>
    </lineage>
</organism>
<dbReference type="EMBL" id="CP005587">
    <property type="protein sequence ID" value="AGK57121.1"/>
    <property type="molecule type" value="Genomic_DNA"/>
</dbReference>
<dbReference type="PANTHER" id="PTHR30204:SF94">
    <property type="entry name" value="HEAVY METAL-DEPENDENT TRANSCRIPTIONAL REGULATOR HI_0293-RELATED"/>
    <property type="match status" value="1"/>
</dbReference>
<dbReference type="PRINTS" id="PR00040">
    <property type="entry name" value="HTHMERR"/>
</dbReference>
<dbReference type="GO" id="GO:0045893">
    <property type="term" value="P:positive regulation of DNA-templated transcription"/>
    <property type="evidence" value="ECO:0007669"/>
    <property type="project" value="InterPro"/>
</dbReference>
<keyword evidence="2" id="KW-0963">Cytoplasm</keyword>
<keyword evidence="8" id="KW-1185">Reference proteome</keyword>
<comment type="subcellular location">
    <subcellularLocation>
        <location evidence="1">Cytoplasm</location>
    </subcellularLocation>
</comment>
<dbReference type="InterPro" id="IPR011789">
    <property type="entry name" value="CueR"/>
</dbReference>
<dbReference type="AlphaFoldDB" id="N0B9C1"/>
<dbReference type="PROSITE" id="PS50937">
    <property type="entry name" value="HTH_MERR_2"/>
    <property type="match status" value="1"/>
</dbReference>
<dbReference type="GO" id="GO:0003677">
    <property type="term" value="F:DNA binding"/>
    <property type="evidence" value="ECO:0007669"/>
    <property type="project" value="UniProtKB-KW"/>
</dbReference>
<dbReference type="SUPFAM" id="SSF46955">
    <property type="entry name" value="Putative DNA-binding domain"/>
    <property type="match status" value="1"/>
</dbReference>
<keyword evidence="5" id="KW-0804">Transcription</keyword>
<dbReference type="GO" id="GO:0003700">
    <property type="term" value="F:DNA-binding transcription factor activity"/>
    <property type="evidence" value="ECO:0007669"/>
    <property type="project" value="InterPro"/>
</dbReference>
<proteinExistence type="predicted"/>
<feature type="domain" description="HTH merR-type" evidence="6">
    <location>
        <begin position="1"/>
        <end position="69"/>
    </location>
</feature>
<accession>N0B9C1</accession>
<evidence type="ECO:0000313" key="8">
    <source>
        <dbReference type="Proteomes" id="UP000005952"/>
    </source>
</evidence>
<evidence type="ECO:0000256" key="2">
    <source>
        <dbReference type="ARBA" id="ARBA00022490"/>
    </source>
</evidence>
<dbReference type="eggNOG" id="COG0789">
    <property type="taxonomic scope" value="Bacteria"/>
</dbReference>
<dbReference type="InterPro" id="IPR009061">
    <property type="entry name" value="DNA-bd_dom_put_sf"/>
</dbReference>
<evidence type="ECO:0000256" key="5">
    <source>
        <dbReference type="ARBA" id="ARBA00023163"/>
    </source>
</evidence>
<gene>
    <name evidence="7" type="ORF">HYPDE_27208</name>
</gene>
<evidence type="ECO:0000256" key="4">
    <source>
        <dbReference type="ARBA" id="ARBA00023125"/>
    </source>
</evidence>
<dbReference type="Pfam" id="PF13411">
    <property type="entry name" value="MerR_1"/>
    <property type="match status" value="1"/>
</dbReference>
<name>N0B9C1_9HYPH</name>
<dbReference type="InterPro" id="IPR047057">
    <property type="entry name" value="MerR_fam"/>
</dbReference>
<keyword evidence="3" id="KW-0805">Transcription regulation</keyword>
<dbReference type="InterPro" id="IPR000551">
    <property type="entry name" value="MerR-type_HTH_dom"/>
</dbReference>